<gene>
    <name evidence="2" type="ordered locus">Mtc_2091</name>
</gene>
<name>H8I7G3_METCZ</name>
<dbReference type="PANTHER" id="PTHR43252:SF2">
    <property type="entry name" value="TRANSCRIPTION REGULATOR, PADR-LIKE FAMILY"/>
    <property type="match status" value="1"/>
</dbReference>
<dbReference type="InterPro" id="IPR036388">
    <property type="entry name" value="WH-like_DNA-bd_sf"/>
</dbReference>
<dbReference type="OrthoDB" id="56053at2157"/>
<accession>H8I7G3</accession>
<feature type="domain" description="Transcription regulator PadR N-terminal" evidence="1">
    <location>
        <begin position="18"/>
        <end position="86"/>
    </location>
</feature>
<keyword evidence="3" id="KW-1185">Reference proteome</keyword>
<dbReference type="SUPFAM" id="SSF46785">
    <property type="entry name" value="Winged helix' DNA-binding domain"/>
    <property type="match status" value="1"/>
</dbReference>
<evidence type="ECO:0000313" key="3">
    <source>
        <dbReference type="Proteomes" id="UP000005233"/>
    </source>
</evidence>
<dbReference type="InterPro" id="IPR005149">
    <property type="entry name" value="Tscrpt_reg_PadR_N"/>
</dbReference>
<evidence type="ECO:0000313" key="2">
    <source>
        <dbReference type="EMBL" id="AFD00829.1"/>
    </source>
</evidence>
<dbReference type="KEGG" id="mez:Mtc_2091"/>
<dbReference type="PANTHER" id="PTHR43252">
    <property type="entry name" value="TRANSCRIPTIONAL REGULATOR YQJI"/>
    <property type="match status" value="1"/>
</dbReference>
<dbReference type="Pfam" id="PF03551">
    <property type="entry name" value="PadR"/>
    <property type="match status" value="1"/>
</dbReference>
<dbReference type="eggNOG" id="arCOG00002">
    <property type="taxonomic scope" value="Archaea"/>
</dbReference>
<dbReference type="HOGENOM" id="CLU_063440_3_3_2"/>
<evidence type="ECO:0000259" key="1">
    <source>
        <dbReference type="Pfam" id="PF03551"/>
    </source>
</evidence>
<dbReference type="Gene3D" id="1.10.10.10">
    <property type="entry name" value="Winged helix-like DNA-binding domain superfamily/Winged helix DNA-binding domain"/>
    <property type="match status" value="1"/>
</dbReference>
<dbReference type="GeneID" id="11972247"/>
<organism evidence="2 3">
    <name type="scientific">Methanocella conradii (strain DSM 24694 / JCM 17849 / CGMCC 1.5162 / HZ254)</name>
    <dbReference type="NCBI Taxonomy" id="1041930"/>
    <lineage>
        <taxon>Archaea</taxon>
        <taxon>Methanobacteriati</taxon>
        <taxon>Methanobacteriota</taxon>
        <taxon>Stenosarchaea group</taxon>
        <taxon>Methanomicrobia</taxon>
        <taxon>Methanocellales</taxon>
        <taxon>Methanocellaceae</taxon>
        <taxon>Methanocella</taxon>
    </lineage>
</organism>
<protein>
    <submittedName>
        <fullName evidence="2">Transcriptional regulator, PadR family</fullName>
    </submittedName>
</protein>
<reference evidence="2 3" key="1">
    <citation type="journal article" date="2012" name="J. Bacteriol.">
        <title>Complete genome sequence of a thermophilic methanogen, Methanocella conradii HZ254, isolated from Chinese rice field soil.</title>
        <authorList>
            <person name="Lu Z."/>
            <person name="Lu Y."/>
        </authorList>
    </citation>
    <scope>NUCLEOTIDE SEQUENCE [LARGE SCALE GENOMIC DNA]</scope>
    <source>
        <strain evidence="3">DSM 24694 / JCM 17849 / CGMCC 1.5162 / HZ254</strain>
    </source>
</reference>
<proteinExistence type="predicted"/>
<dbReference type="EMBL" id="CP003243">
    <property type="protein sequence ID" value="AFD00829.1"/>
    <property type="molecule type" value="Genomic_DNA"/>
</dbReference>
<dbReference type="RefSeq" id="WP_014406660.1">
    <property type="nucleotide sequence ID" value="NC_017034.1"/>
</dbReference>
<dbReference type="AlphaFoldDB" id="H8I7G3"/>
<sequence>MDDHIGLGMRRIILKAMILKIIGEKPTYGYEIIKEVERRTNGRWTPSPGSIYPALDSLESKGWIKSEESERRKLYTITPKGKAALERLKAKWLEQVQEITRFFEAVIEEDDS</sequence>
<dbReference type="STRING" id="1041930.Mtc_2091"/>
<dbReference type="Proteomes" id="UP000005233">
    <property type="component" value="Chromosome"/>
</dbReference>
<dbReference type="InterPro" id="IPR036390">
    <property type="entry name" value="WH_DNA-bd_sf"/>
</dbReference>